<evidence type="ECO:0000313" key="2">
    <source>
        <dbReference type="Proteomes" id="UP000756921"/>
    </source>
</evidence>
<proteinExistence type="predicted"/>
<accession>A0A9P6GVK7</accession>
<sequence>MAACGISTSTGWPQLSTELKLEILWHLLAVDVGKEEQEVTPVKYGDTDTIPDPGQYGIDRYKHGQAMKKTLGPLIATGNRELAALAQEVYYSSSFFVVECRETSVSGPNLSKAHLIRRLLVVVGRFEIPTGVRCSQADDTRCLGLLGNYHPTLFILRTEQSIKCKSHGRNIEQWADLAGWSAWQLRFNHLDRLYFRFVFLQEDHSKDCINQYGYEYFMNNVMIGLTARVVSFRFYPYDHKHWNDCLRPTLPDVSGFIRHRCICAQGLEQAFHRLMKSVKSGGVGCLD</sequence>
<dbReference type="AlphaFoldDB" id="A0A9P6GVK7"/>
<keyword evidence="2" id="KW-1185">Reference proteome</keyword>
<comment type="caution">
    <text evidence="1">The sequence shown here is derived from an EMBL/GenBank/DDBJ whole genome shotgun (WGS) entry which is preliminary data.</text>
</comment>
<evidence type="ECO:0000313" key="1">
    <source>
        <dbReference type="EMBL" id="KAF9741885.1"/>
    </source>
</evidence>
<dbReference type="Proteomes" id="UP000756921">
    <property type="component" value="Unassembled WGS sequence"/>
</dbReference>
<dbReference type="OrthoDB" id="3776562at2759"/>
<organism evidence="1 2">
    <name type="scientific">Paraphaeosphaeria minitans</name>
    <dbReference type="NCBI Taxonomy" id="565426"/>
    <lineage>
        <taxon>Eukaryota</taxon>
        <taxon>Fungi</taxon>
        <taxon>Dikarya</taxon>
        <taxon>Ascomycota</taxon>
        <taxon>Pezizomycotina</taxon>
        <taxon>Dothideomycetes</taxon>
        <taxon>Pleosporomycetidae</taxon>
        <taxon>Pleosporales</taxon>
        <taxon>Massarineae</taxon>
        <taxon>Didymosphaeriaceae</taxon>
        <taxon>Paraphaeosphaeria</taxon>
    </lineage>
</organism>
<protein>
    <submittedName>
        <fullName evidence="1">Uncharacterized protein</fullName>
    </submittedName>
</protein>
<name>A0A9P6GVK7_9PLEO</name>
<gene>
    <name evidence="1" type="ORF">PMIN01_01424</name>
</gene>
<dbReference type="EMBL" id="WJXW01000001">
    <property type="protein sequence ID" value="KAF9741885.1"/>
    <property type="molecule type" value="Genomic_DNA"/>
</dbReference>
<reference evidence="1" key="1">
    <citation type="journal article" date="2020" name="Mol. Plant Microbe Interact.">
        <title>Genome Sequence of the Biocontrol Agent Coniothyrium minitans strain Conio (IMI 134523).</title>
        <authorList>
            <person name="Patel D."/>
            <person name="Shittu T.A."/>
            <person name="Baroncelli R."/>
            <person name="Muthumeenakshi S."/>
            <person name="Osborne T.H."/>
            <person name="Janganan T.K."/>
            <person name="Sreenivasaprasad S."/>
        </authorList>
    </citation>
    <scope>NUCLEOTIDE SEQUENCE</scope>
    <source>
        <strain evidence="1">Conio</strain>
    </source>
</reference>